<dbReference type="Pfam" id="PF23925">
    <property type="entry name" value="A-sol_ELP1"/>
    <property type="match status" value="1"/>
</dbReference>
<dbReference type="EMBL" id="VIIS01001115">
    <property type="protein sequence ID" value="KAF0301839.1"/>
    <property type="molecule type" value="Genomic_DNA"/>
</dbReference>
<feature type="region of interest" description="Disordered" evidence="6">
    <location>
        <begin position="62"/>
        <end position="85"/>
    </location>
</feature>
<proteinExistence type="inferred from homology"/>
<dbReference type="PANTHER" id="PTHR12747:SF0">
    <property type="entry name" value="ELONGATOR COMPLEX PROTEIN 1"/>
    <property type="match status" value="1"/>
</dbReference>
<dbReference type="OrthoDB" id="1845386at2759"/>
<dbReference type="SUPFAM" id="SSF82171">
    <property type="entry name" value="DPP6 N-terminal domain-like"/>
    <property type="match status" value="1"/>
</dbReference>
<dbReference type="Proteomes" id="UP000440578">
    <property type="component" value="Unassembled WGS sequence"/>
</dbReference>
<feature type="domain" description="ELP1 three-helical bundle" evidence="11">
    <location>
        <begin position="982"/>
        <end position="1143"/>
    </location>
</feature>
<dbReference type="Pfam" id="PF23878">
    <property type="entry name" value="TPR_ELP1"/>
    <property type="match status" value="1"/>
</dbReference>
<keyword evidence="4" id="KW-0819">tRNA processing</keyword>
<comment type="function">
    <text evidence="5">Component of the elongator complex which is required for multiple tRNA modifications, including mcm5U (5-methoxycarbonylmethyl uridine), mcm5s2U (5-methoxycarbonylmethyl-2-thiouridine), and ncm5U (5-carbamoylmethyl uridine). The elongator complex catalyzes formation of carboxymethyluridine in the wobble base at position 34 in tRNAs.</text>
</comment>
<evidence type="ECO:0000256" key="3">
    <source>
        <dbReference type="ARBA" id="ARBA00022490"/>
    </source>
</evidence>
<comment type="subcellular location">
    <subcellularLocation>
        <location evidence="5">Cytoplasm</location>
    </subcellularLocation>
    <subcellularLocation>
        <location evidence="5">Nucleus</location>
    </subcellularLocation>
</comment>
<dbReference type="UniPathway" id="UPA00988"/>
<dbReference type="PIRSF" id="PIRSF017233">
    <property type="entry name" value="IKAP"/>
    <property type="match status" value="1"/>
</dbReference>
<evidence type="ECO:0000259" key="9">
    <source>
        <dbReference type="Pfam" id="PF23878"/>
    </source>
</evidence>
<dbReference type="GO" id="GO:0000049">
    <property type="term" value="F:tRNA binding"/>
    <property type="evidence" value="ECO:0007669"/>
    <property type="project" value="TreeGrafter"/>
</dbReference>
<dbReference type="GO" id="GO:0005829">
    <property type="term" value="C:cytosol"/>
    <property type="evidence" value="ECO:0007669"/>
    <property type="project" value="TreeGrafter"/>
</dbReference>
<evidence type="ECO:0000256" key="4">
    <source>
        <dbReference type="ARBA" id="ARBA00022694"/>
    </source>
</evidence>
<evidence type="ECO:0000259" key="7">
    <source>
        <dbReference type="Pfam" id="PF04762"/>
    </source>
</evidence>
<dbReference type="InterPro" id="IPR056166">
    <property type="entry name" value="TPR_ELP1"/>
</dbReference>
<dbReference type="Pfam" id="PF23936">
    <property type="entry name" value="HB_ELP1"/>
    <property type="match status" value="1"/>
</dbReference>
<comment type="similarity">
    <text evidence="2 5">Belongs to the ELP1/IKA1 family.</text>
</comment>
<evidence type="ECO:0000256" key="5">
    <source>
        <dbReference type="PIRNR" id="PIRNR017233"/>
    </source>
</evidence>
<protein>
    <recommendedName>
        <fullName evidence="5">Elongator complex protein 1</fullName>
    </recommendedName>
</protein>
<name>A0A6A4W9K1_AMPAM</name>
<dbReference type="InterPro" id="IPR056165">
    <property type="entry name" value="Beta-prop_ELP1_2nd"/>
</dbReference>
<dbReference type="PANTHER" id="PTHR12747">
    <property type="entry name" value="ELONGATOR COMPLEX PROTEIN 1"/>
    <property type="match status" value="1"/>
</dbReference>
<dbReference type="GO" id="GO:0005634">
    <property type="term" value="C:nucleus"/>
    <property type="evidence" value="ECO:0007669"/>
    <property type="project" value="UniProtKB-SubCell"/>
</dbReference>
<feature type="region of interest" description="Disordered" evidence="6">
    <location>
        <begin position="1032"/>
        <end position="1078"/>
    </location>
</feature>
<dbReference type="AlphaFoldDB" id="A0A6A4W9K1"/>
<comment type="pathway">
    <text evidence="1">tRNA modification; 5-methoxycarbonylmethyl-2-thiouridine-tRNA biosynthesis.</text>
</comment>
<feature type="domain" description="ELP1 TPR" evidence="9">
    <location>
        <begin position="804"/>
        <end position="961"/>
    </location>
</feature>
<evidence type="ECO:0000256" key="6">
    <source>
        <dbReference type="SAM" id="MobiDB-lite"/>
    </source>
</evidence>
<dbReference type="InterPro" id="IPR006849">
    <property type="entry name" value="Elp1"/>
</dbReference>
<dbReference type="Pfam" id="PF23797">
    <property type="entry name" value="Beta-prop_ELP1_2nd"/>
    <property type="match status" value="1"/>
</dbReference>
<feature type="domain" description="ELP1 N-terminal second beta-propeller" evidence="8">
    <location>
        <begin position="269"/>
        <end position="571"/>
    </location>
</feature>
<dbReference type="InterPro" id="IPR056164">
    <property type="entry name" value="Beta-prop_ELP1_1st"/>
</dbReference>
<evidence type="ECO:0000256" key="1">
    <source>
        <dbReference type="ARBA" id="ARBA00005043"/>
    </source>
</evidence>
<comment type="caution">
    <text evidence="12">The sequence shown here is derived from an EMBL/GenBank/DDBJ whole genome shotgun (WGS) entry which is preliminary data.</text>
</comment>
<evidence type="ECO:0000256" key="2">
    <source>
        <dbReference type="ARBA" id="ARBA00006086"/>
    </source>
</evidence>
<dbReference type="GO" id="GO:0033588">
    <property type="term" value="C:elongator holoenzyme complex"/>
    <property type="evidence" value="ECO:0007669"/>
    <property type="project" value="InterPro"/>
</dbReference>
<feature type="domain" description="ELP1 alpha-solenoid" evidence="10">
    <location>
        <begin position="595"/>
        <end position="797"/>
    </location>
</feature>
<gene>
    <name evidence="12" type="primary">ELP1</name>
    <name evidence="12" type="ORF">FJT64_003049</name>
</gene>
<feature type="compositionally biased region" description="Low complexity" evidence="6">
    <location>
        <begin position="1032"/>
        <end position="1063"/>
    </location>
</feature>
<keyword evidence="13" id="KW-1185">Reference proteome</keyword>
<dbReference type="InterPro" id="IPR056167">
    <property type="entry name" value="A-sol_ELP1"/>
</dbReference>
<sequence>MCWSPDLELAALVTSQPALLLITAEFEPVAELPLFSEEFGDMAPVTVGWGRKETQFHGSAGKAAAVASEPTAEPAGRDDGRPRVTWRGDGQMLAVSVLCRETGARRFVVVSRDGSRLSTSEPVAALGQSLAWRPSGATLAATQRLPNKLQVVFFEKNGLRHGEFTLPFPPDGAHVRELLWSPDSAVLAVWLELGSESESESRVQLWTTGNYHWYCKQEHVVAAGDRAVAVTWHPAADYRLLVLCRSGRLLTWEHQWRWSTAPQSSVAAVADGRRLLITPLASTVVPPPMSAHELVLPASVSAVCQGPAGAGHWLWAVTSDRRLHAFRLLPLGAEPVTSPGGCTVTMTAGGGVGFAARAPLHEWRGSCSVGGAPAVYAAWAWELVSAERMVCAAHTQDGYQLWLMDVSVPEMAGDGGVSVTPSRTVPVSSAPLIISAVGGGSAEAVVHSEDGSMTLFDTETAELRPLTDGQSGTEVRLPVPAQQVVAVSGGPAGRRRVLSLTGQRRLYCDGRPLLSACSSFAVSDDFLVVTTLEHTLLCLPLTALLADGSSVSESSWSEVGTRRLERGSRVVTAVRGDTRLVLQMPRGNLEVIHPRPLVVARLARLMDSAEYYTAYSEMRRHRINLNLLVDHDPETFATRCDDICAALRHEPSWLCVFVSDLSEEDVTRTLYRESYRSRSAAVAAPPAKVDRVCELMRDSLERLDRGRLLLPLLTTLVRHTRPRLEEALRVISQLRDAPPTEPGAVTADAALRYLICLVDVDQLYSVAMGTYDFDLVLMVAEKSQKDPKEYLPLLNELRQLPAEYARYRVDCLLRRHESALRHLAAAGADRQAELLRLVQERGLYSAALRLLPAGGAAYRAVCGLFAEHLDGAGCSWEAAALYVRAGAQTSAVDALRRAGAWRQCLQTAGQLGMPADQMRQLAAGLAAELRAAGRCADAAAVYERHLRQPEEQVACLLEGRLWDQAVAACHQARRPQMVAVLVVPALHRAAANMADTLRRISDTLTERRARLAVVRAQQLQLLSRQRCQLADGEGPAGADSDLYSDSSSVSGVSASSGSSGRTFRSSKSRRKQERKKYSLREGSGLEDLALVAACHALITEASALTEEMSALLRALVQHSLDEPAGGLQRSFAALLDALPAAAAEVWPEPAAAAQPPPPGLGPTVTSNQLADLAQAGGDAAAAQTAYAARMAQLESHLRFPPLLKKDDSWKLLCLEGFAAEPTS</sequence>
<keyword evidence="3 5" id="KW-0963">Cytoplasm</keyword>
<dbReference type="Pfam" id="PF04762">
    <property type="entry name" value="Beta-prop_ELP1_1st"/>
    <property type="match status" value="1"/>
</dbReference>
<reference evidence="12 13" key="1">
    <citation type="submission" date="2019-07" db="EMBL/GenBank/DDBJ databases">
        <title>Draft genome assembly of a fouling barnacle, Amphibalanus amphitrite (Darwin, 1854): The first reference genome for Thecostraca.</title>
        <authorList>
            <person name="Kim W."/>
        </authorList>
    </citation>
    <scope>NUCLEOTIDE SEQUENCE [LARGE SCALE GENOMIC DNA]</scope>
    <source>
        <strain evidence="12">SNU_AA5</strain>
        <tissue evidence="12">Soma without cirri and trophi</tissue>
    </source>
</reference>
<evidence type="ECO:0000313" key="12">
    <source>
        <dbReference type="EMBL" id="KAF0301839.1"/>
    </source>
</evidence>
<evidence type="ECO:0000259" key="8">
    <source>
        <dbReference type="Pfam" id="PF23797"/>
    </source>
</evidence>
<organism evidence="12 13">
    <name type="scientific">Amphibalanus amphitrite</name>
    <name type="common">Striped barnacle</name>
    <name type="synonym">Balanus amphitrite</name>
    <dbReference type="NCBI Taxonomy" id="1232801"/>
    <lineage>
        <taxon>Eukaryota</taxon>
        <taxon>Metazoa</taxon>
        <taxon>Ecdysozoa</taxon>
        <taxon>Arthropoda</taxon>
        <taxon>Crustacea</taxon>
        <taxon>Multicrustacea</taxon>
        <taxon>Cirripedia</taxon>
        <taxon>Thoracica</taxon>
        <taxon>Thoracicalcarea</taxon>
        <taxon>Balanomorpha</taxon>
        <taxon>Balanoidea</taxon>
        <taxon>Balanidae</taxon>
        <taxon>Amphibalaninae</taxon>
        <taxon>Amphibalanus</taxon>
    </lineage>
</organism>
<dbReference type="InterPro" id="IPR056169">
    <property type="entry name" value="HB_ELP1"/>
</dbReference>
<accession>A0A6A4W9K1</accession>
<dbReference type="GO" id="GO:0002926">
    <property type="term" value="P:tRNA wobble base 5-methoxycarbonylmethyl-2-thiouridinylation"/>
    <property type="evidence" value="ECO:0007669"/>
    <property type="project" value="TreeGrafter"/>
</dbReference>
<evidence type="ECO:0000313" key="13">
    <source>
        <dbReference type="Proteomes" id="UP000440578"/>
    </source>
</evidence>
<evidence type="ECO:0000259" key="11">
    <source>
        <dbReference type="Pfam" id="PF23936"/>
    </source>
</evidence>
<evidence type="ECO:0000259" key="10">
    <source>
        <dbReference type="Pfam" id="PF23925"/>
    </source>
</evidence>
<feature type="compositionally biased region" description="Basic residues" evidence="6">
    <location>
        <begin position="1064"/>
        <end position="1074"/>
    </location>
</feature>
<keyword evidence="5" id="KW-0539">Nucleus</keyword>
<feature type="domain" description="ELP1 first N-terminal beta-propeller" evidence="7">
    <location>
        <begin position="1"/>
        <end position="234"/>
    </location>
</feature>